<gene>
    <name evidence="7" type="ORF">SAMN04487941_2373</name>
</gene>
<evidence type="ECO:0000259" key="6">
    <source>
        <dbReference type="PROSITE" id="PS51352"/>
    </source>
</evidence>
<feature type="transmembrane region" description="Helical" evidence="5">
    <location>
        <begin position="6"/>
        <end position="28"/>
    </location>
</feature>
<evidence type="ECO:0000256" key="2">
    <source>
        <dbReference type="ARBA" id="ARBA00023008"/>
    </source>
</evidence>
<dbReference type="PANTHER" id="PTHR12151:SF25">
    <property type="entry name" value="LINALOOL DEHYDRATASE_ISOMERASE DOMAIN-CONTAINING PROTEIN"/>
    <property type="match status" value="1"/>
</dbReference>
<evidence type="ECO:0000313" key="8">
    <source>
        <dbReference type="Proteomes" id="UP000182491"/>
    </source>
</evidence>
<keyword evidence="5" id="KW-1133">Transmembrane helix</keyword>
<dbReference type="EMBL" id="FPCA01000003">
    <property type="protein sequence ID" value="SFU78667.1"/>
    <property type="molecule type" value="Genomic_DNA"/>
</dbReference>
<feature type="binding site" evidence="3">
    <location>
        <position position="95"/>
    </location>
    <ligand>
        <name>Cu cation</name>
        <dbReference type="ChEBI" id="CHEBI:23378"/>
    </ligand>
</feature>
<sequence>MKPLKALVLGLLLLVPILIFIFISVFGVHHFSLKTYYPKLDERGEVVYNAAGDTVFQTVPYFDFVSQQGDSLSQTDLDSTIYVISFFEPSCPNPCQDLLSKLKRVHDAYENIPQVKFVSISVSQQQDSLQLLQQLSNRFEAQPERWYFLTGSPAERADFREAVTIGMSGDSTVADSGARIILVDKQKQVRGIYDGTGNKEIDRLKLEINVLLDDYSKRK</sequence>
<keyword evidence="2 3" id="KW-0186">Copper</keyword>
<dbReference type="Proteomes" id="UP000182491">
    <property type="component" value="Unassembled WGS sequence"/>
</dbReference>
<evidence type="ECO:0000256" key="1">
    <source>
        <dbReference type="ARBA" id="ARBA00010996"/>
    </source>
</evidence>
<keyword evidence="5" id="KW-0812">Transmembrane</keyword>
<dbReference type="InterPro" id="IPR003782">
    <property type="entry name" value="SCO1/SenC"/>
</dbReference>
<keyword evidence="4" id="KW-1015">Disulfide bond</keyword>
<dbReference type="AlphaFoldDB" id="A0A1I7J0I2"/>
<evidence type="ECO:0000313" key="7">
    <source>
        <dbReference type="EMBL" id="SFU78667.1"/>
    </source>
</evidence>
<keyword evidence="5" id="KW-0472">Membrane</keyword>
<evidence type="ECO:0000256" key="5">
    <source>
        <dbReference type="SAM" id="Phobius"/>
    </source>
</evidence>
<protein>
    <submittedName>
        <fullName evidence="7">Protein SCO1/2</fullName>
    </submittedName>
</protein>
<dbReference type="STRING" id="388950.GCA_001611675_02694"/>
<keyword evidence="3" id="KW-0479">Metal-binding</keyword>
<dbReference type="GO" id="GO:0046872">
    <property type="term" value="F:metal ion binding"/>
    <property type="evidence" value="ECO:0007669"/>
    <property type="project" value="UniProtKB-KW"/>
</dbReference>
<name>A0A1I7J0I2_9BACT</name>
<evidence type="ECO:0000256" key="3">
    <source>
        <dbReference type="PIRSR" id="PIRSR603782-1"/>
    </source>
</evidence>
<feature type="binding site" evidence="3">
    <location>
        <position position="91"/>
    </location>
    <ligand>
        <name>Cu cation</name>
        <dbReference type="ChEBI" id="CHEBI:23378"/>
    </ligand>
</feature>
<accession>A0A1I7J0I2</accession>
<proteinExistence type="inferred from homology"/>
<reference evidence="8" key="1">
    <citation type="submission" date="2016-10" db="EMBL/GenBank/DDBJ databases">
        <authorList>
            <person name="Varghese N."/>
        </authorList>
    </citation>
    <scope>NUCLEOTIDE SEQUENCE [LARGE SCALE GENOMIC DNA]</scope>
    <source>
        <strain evidence="8">DSM 18820</strain>
    </source>
</reference>
<feature type="disulfide bond" description="Redox-active" evidence="4">
    <location>
        <begin position="91"/>
        <end position="95"/>
    </location>
</feature>
<comment type="similarity">
    <text evidence="1">Belongs to the SCO1/2 family.</text>
</comment>
<dbReference type="Gene3D" id="3.40.30.10">
    <property type="entry name" value="Glutaredoxin"/>
    <property type="match status" value="1"/>
</dbReference>
<dbReference type="InterPro" id="IPR036249">
    <property type="entry name" value="Thioredoxin-like_sf"/>
</dbReference>
<dbReference type="InterPro" id="IPR013766">
    <property type="entry name" value="Thioredoxin_domain"/>
</dbReference>
<feature type="domain" description="Thioredoxin" evidence="6">
    <location>
        <begin position="53"/>
        <end position="213"/>
    </location>
</feature>
<dbReference type="PROSITE" id="PS51352">
    <property type="entry name" value="THIOREDOXIN_2"/>
    <property type="match status" value="1"/>
</dbReference>
<evidence type="ECO:0000256" key="4">
    <source>
        <dbReference type="PIRSR" id="PIRSR603782-2"/>
    </source>
</evidence>
<organism evidence="7 8">
    <name type="scientific">Pontibacter akesuensis</name>
    <dbReference type="NCBI Taxonomy" id="388950"/>
    <lineage>
        <taxon>Bacteria</taxon>
        <taxon>Pseudomonadati</taxon>
        <taxon>Bacteroidota</taxon>
        <taxon>Cytophagia</taxon>
        <taxon>Cytophagales</taxon>
        <taxon>Hymenobacteraceae</taxon>
        <taxon>Pontibacter</taxon>
    </lineage>
</organism>
<dbReference type="OrthoDB" id="9811998at2"/>
<dbReference type="PANTHER" id="PTHR12151">
    <property type="entry name" value="ELECTRON TRANSPORT PROTIN SCO1/SENC FAMILY MEMBER"/>
    <property type="match status" value="1"/>
</dbReference>
<dbReference type="SUPFAM" id="SSF52833">
    <property type="entry name" value="Thioredoxin-like"/>
    <property type="match status" value="1"/>
</dbReference>
<keyword evidence="8" id="KW-1185">Reference proteome</keyword>
<dbReference type="Pfam" id="PF02630">
    <property type="entry name" value="SCO1-SenC"/>
    <property type="match status" value="1"/>
</dbReference>